<dbReference type="Proteomes" id="UP000749293">
    <property type="component" value="Unassembled WGS sequence"/>
</dbReference>
<dbReference type="AlphaFoldDB" id="A0A9P4YTV0"/>
<feature type="compositionally biased region" description="Basic residues" evidence="1">
    <location>
        <begin position="15"/>
        <end position="25"/>
    </location>
</feature>
<dbReference type="Pfam" id="PF22682">
    <property type="entry name" value="Ribosomal_uL24m-like"/>
    <property type="match status" value="1"/>
</dbReference>
<dbReference type="GeneID" id="55973776"/>
<keyword evidence="2" id="KW-0689">Ribosomal protein</keyword>
<protein>
    <submittedName>
        <fullName evidence="2">Large subunit ribosomal protein L24</fullName>
    </submittedName>
</protein>
<dbReference type="EMBL" id="JAANYQ010000010">
    <property type="protein sequence ID" value="KAF4121960.1"/>
    <property type="molecule type" value="Genomic_DNA"/>
</dbReference>
<organism evidence="2 3">
    <name type="scientific">Geosmithia morbida</name>
    <dbReference type="NCBI Taxonomy" id="1094350"/>
    <lineage>
        <taxon>Eukaryota</taxon>
        <taxon>Fungi</taxon>
        <taxon>Dikarya</taxon>
        <taxon>Ascomycota</taxon>
        <taxon>Pezizomycotina</taxon>
        <taxon>Sordariomycetes</taxon>
        <taxon>Hypocreomycetidae</taxon>
        <taxon>Hypocreales</taxon>
        <taxon>Bionectriaceae</taxon>
        <taxon>Geosmithia</taxon>
    </lineage>
</organism>
<feature type="region of interest" description="Disordered" evidence="1">
    <location>
        <begin position="1"/>
        <end position="25"/>
    </location>
</feature>
<keyword evidence="2" id="KW-0687">Ribonucleoprotein</keyword>
<accession>A0A9P4YTV0</accession>
<evidence type="ECO:0000313" key="2">
    <source>
        <dbReference type="EMBL" id="KAF4121960.1"/>
    </source>
</evidence>
<keyword evidence="3" id="KW-1185">Reference proteome</keyword>
<name>A0A9P4YTV0_9HYPO</name>
<dbReference type="GO" id="GO:0005840">
    <property type="term" value="C:ribosome"/>
    <property type="evidence" value="ECO:0007669"/>
    <property type="project" value="UniProtKB-KW"/>
</dbReference>
<sequence>MEKLVKRTVQAQRQAGRRAHQSIRRHRNTQRWEMVRMLKSTNNEIRQNLSDARKARYEDWVMGPLAPKRDLGYNVYGTITEPTRLTHESGSGVHSIRPHVVAKRCEWAGSPHQLNLAVGDRIVILEGRDRGKLDRIESINSELGTVTLMENNKGLHKTPIGDREQLTALPMSIGAIRLVYPLPDPATGTTKDTIIHQLKATPPNMQSENMTLDRWEHGNKWDRVVPGINVVIPWPEVKVPQFVTHDVDTARDQVEDRSFYYNLLSPPMPPQALDELRNKYSKFRTRHEGWYVAKKEEEAAAKKGRHNLLLAMRTPGEELGIKRREAKAARGEPELSDDMLLKLGEIIAQSKAASLEDAGVAQVAGEGDETESR</sequence>
<evidence type="ECO:0000313" key="3">
    <source>
        <dbReference type="Proteomes" id="UP000749293"/>
    </source>
</evidence>
<evidence type="ECO:0000256" key="1">
    <source>
        <dbReference type="SAM" id="MobiDB-lite"/>
    </source>
</evidence>
<reference evidence="2" key="1">
    <citation type="submission" date="2020-03" db="EMBL/GenBank/DDBJ databases">
        <title>Site-based positive gene gene selection in Geosmithia morbida across the United States reveals a broad range of putative effectors and factors for local host and environmental adapation.</title>
        <authorList>
            <person name="Onufrak A."/>
            <person name="Murdoch R.W."/>
            <person name="Gazis R."/>
            <person name="Huff M."/>
            <person name="Staton M."/>
            <person name="Klingeman W."/>
            <person name="Hadziabdic D."/>
        </authorList>
    </citation>
    <scope>NUCLEOTIDE SEQUENCE</scope>
    <source>
        <strain evidence="2">1262</strain>
    </source>
</reference>
<gene>
    <name evidence="2" type="ORF">GMORB2_7553</name>
</gene>
<proteinExistence type="predicted"/>
<comment type="caution">
    <text evidence="2">The sequence shown here is derived from an EMBL/GenBank/DDBJ whole genome shotgun (WGS) entry which is preliminary data.</text>
</comment>
<dbReference type="OrthoDB" id="359154at2759"/>
<dbReference type="RefSeq" id="XP_035320612.1">
    <property type="nucleotide sequence ID" value="XM_035469518.1"/>
</dbReference>